<comment type="caution">
    <text evidence="1">The sequence shown here is derived from an EMBL/GenBank/DDBJ whole genome shotgun (WGS) entry which is preliminary data.</text>
</comment>
<organism evidence="1 2">
    <name type="scientific">Cymbomonas tetramitiformis</name>
    <dbReference type="NCBI Taxonomy" id="36881"/>
    <lineage>
        <taxon>Eukaryota</taxon>
        <taxon>Viridiplantae</taxon>
        <taxon>Chlorophyta</taxon>
        <taxon>Pyramimonadophyceae</taxon>
        <taxon>Pyramimonadales</taxon>
        <taxon>Pyramimonadaceae</taxon>
        <taxon>Cymbomonas</taxon>
    </lineage>
</organism>
<dbReference type="CDD" id="cd06464">
    <property type="entry name" value="ACD_sHsps-like"/>
    <property type="match status" value="1"/>
</dbReference>
<protein>
    <recommendedName>
        <fullName evidence="3">SHSP domain-containing protein</fullName>
    </recommendedName>
</protein>
<gene>
    <name evidence="1" type="ORF">CYMTET_30591</name>
</gene>
<dbReference type="SUPFAM" id="SSF49764">
    <property type="entry name" value="HSP20-like chaperones"/>
    <property type="match status" value="1"/>
</dbReference>
<dbReference type="Gene3D" id="2.60.40.790">
    <property type="match status" value="1"/>
</dbReference>
<evidence type="ECO:0008006" key="3">
    <source>
        <dbReference type="Google" id="ProtNLM"/>
    </source>
</evidence>
<dbReference type="AlphaFoldDB" id="A0AAE0KTZ5"/>
<sequence length="139" mass="15414">MGSTLCTTPMMLHHDHDAVHAAVSLQPQLALSAKCWVDEALTCIMRASQKSDERVLTDDVMMVKRAKAFFPSRKKMPLKSQHLLCISINATMQTDKNYKIVVELPGLTTSDVKIETEDAKDGVILTIDANKTTAEEKVK</sequence>
<name>A0AAE0KTZ5_9CHLO</name>
<dbReference type="EMBL" id="LGRX02017709">
    <property type="protein sequence ID" value="KAK3260450.1"/>
    <property type="molecule type" value="Genomic_DNA"/>
</dbReference>
<evidence type="ECO:0000313" key="1">
    <source>
        <dbReference type="EMBL" id="KAK3260450.1"/>
    </source>
</evidence>
<dbReference type="Proteomes" id="UP001190700">
    <property type="component" value="Unassembled WGS sequence"/>
</dbReference>
<keyword evidence="2" id="KW-1185">Reference proteome</keyword>
<accession>A0AAE0KTZ5</accession>
<dbReference type="InterPro" id="IPR008978">
    <property type="entry name" value="HSP20-like_chaperone"/>
</dbReference>
<reference evidence="1 2" key="1">
    <citation type="journal article" date="2015" name="Genome Biol. Evol.">
        <title>Comparative Genomics of a Bacterivorous Green Alga Reveals Evolutionary Causalities and Consequences of Phago-Mixotrophic Mode of Nutrition.</title>
        <authorList>
            <person name="Burns J.A."/>
            <person name="Paasch A."/>
            <person name="Narechania A."/>
            <person name="Kim E."/>
        </authorList>
    </citation>
    <scope>NUCLEOTIDE SEQUENCE [LARGE SCALE GENOMIC DNA]</scope>
    <source>
        <strain evidence="1 2">PLY_AMNH</strain>
    </source>
</reference>
<proteinExistence type="predicted"/>
<evidence type="ECO:0000313" key="2">
    <source>
        <dbReference type="Proteomes" id="UP001190700"/>
    </source>
</evidence>